<protein>
    <recommendedName>
        <fullName evidence="3">F-box domain-containing protein</fullName>
    </recommendedName>
</protein>
<reference evidence="1" key="1">
    <citation type="submission" date="2023-03" db="EMBL/GenBank/DDBJ databases">
        <title>Massive genome expansion in bonnet fungi (Mycena s.s.) driven by repeated elements and novel gene families across ecological guilds.</title>
        <authorList>
            <consortium name="Lawrence Berkeley National Laboratory"/>
            <person name="Harder C.B."/>
            <person name="Miyauchi S."/>
            <person name="Viragh M."/>
            <person name="Kuo A."/>
            <person name="Thoen E."/>
            <person name="Andreopoulos B."/>
            <person name="Lu D."/>
            <person name="Skrede I."/>
            <person name="Drula E."/>
            <person name="Henrissat B."/>
            <person name="Morin E."/>
            <person name="Kohler A."/>
            <person name="Barry K."/>
            <person name="LaButti K."/>
            <person name="Morin E."/>
            <person name="Salamov A."/>
            <person name="Lipzen A."/>
            <person name="Mereny Z."/>
            <person name="Hegedus B."/>
            <person name="Baldrian P."/>
            <person name="Stursova M."/>
            <person name="Weitz H."/>
            <person name="Taylor A."/>
            <person name="Grigoriev I.V."/>
            <person name="Nagy L.G."/>
            <person name="Martin F."/>
            <person name="Kauserud H."/>
        </authorList>
    </citation>
    <scope>NUCLEOTIDE SEQUENCE</scope>
    <source>
        <strain evidence="1">9284</strain>
    </source>
</reference>
<dbReference type="AlphaFoldDB" id="A0AAD7BRH2"/>
<gene>
    <name evidence="1" type="ORF">FB45DRAFT_1059207</name>
</gene>
<name>A0AAD7BRH2_9AGAR</name>
<sequence>MGFGPARNNATYAARVLIEVFEPVRRLLLPLERDVEEVHREVEGGEVLELALPRLRVIRKIQSFCLPFGDFASFLLFNVSLTQEPPILRLPNEILVEIAVAGQRADWESQPDDLFTTELALSQLCRRFRHAITSAPELWTRVHVDLSSQDSINLSRLYLERSATQKISITLDVHHSESTSREAVDSHLTPHITRITRLYIEFESYFDLKTALASLRIIQLEWPLDAPLGPPVHFPCLQHFELEGLSEMFGSHTNYDLLEHFFAFEAPRLCSLALTRCSLGSHAPWMSTLTRVELRHGAALVDPDSDIFEDVTIQLPALTHLRADLKELYYSYEHGIVSNCLTYLQLKIIDDSGPDTAALLRIFSSFNTPALTHLDLHGTHGDQIALLFNSTNQPLRFPALTSLSFVTRSKDDLRVCRQLEEDWGLDDEDIRISAPPVHLFPALSSLTLVYQCFTPRILRETLGRSSLPWPSLQTIVLWPRKRELEETDKAVREIARWKQEQEEQVPKFRLCPELFRREWLSVEVELVDKISDLDA</sequence>
<comment type="caution">
    <text evidence="1">The sequence shown here is derived from an EMBL/GenBank/DDBJ whole genome shotgun (WGS) entry which is preliminary data.</text>
</comment>
<keyword evidence="2" id="KW-1185">Reference proteome</keyword>
<dbReference type="SUPFAM" id="SSF52047">
    <property type="entry name" value="RNI-like"/>
    <property type="match status" value="1"/>
</dbReference>
<dbReference type="EMBL" id="JARKIF010000010">
    <property type="protein sequence ID" value="KAJ7628438.1"/>
    <property type="molecule type" value="Genomic_DNA"/>
</dbReference>
<organism evidence="1 2">
    <name type="scientific">Roridomyces roridus</name>
    <dbReference type="NCBI Taxonomy" id="1738132"/>
    <lineage>
        <taxon>Eukaryota</taxon>
        <taxon>Fungi</taxon>
        <taxon>Dikarya</taxon>
        <taxon>Basidiomycota</taxon>
        <taxon>Agaricomycotina</taxon>
        <taxon>Agaricomycetes</taxon>
        <taxon>Agaricomycetidae</taxon>
        <taxon>Agaricales</taxon>
        <taxon>Marasmiineae</taxon>
        <taxon>Mycenaceae</taxon>
        <taxon>Roridomyces</taxon>
    </lineage>
</organism>
<evidence type="ECO:0008006" key="3">
    <source>
        <dbReference type="Google" id="ProtNLM"/>
    </source>
</evidence>
<evidence type="ECO:0000313" key="2">
    <source>
        <dbReference type="Proteomes" id="UP001221142"/>
    </source>
</evidence>
<accession>A0AAD7BRH2</accession>
<evidence type="ECO:0000313" key="1">
    <source>
        <dbReference type="EMBL" id="KAJ7628438.1"/>
    </source>
</evidence>
<proteinExistence type="predicted"/>
<dbReference type="Proteomes" id="UP001221142">
    <property type="component" value="Unassembled WGS sequence"/>
</dbReference>